<evidence type="ECO:0000313" key="2">
    <source>
        <dbReference type="Proteomes" id="UP001054821"/>
    </source>
</evidence>
<dbReference type="AlphaFoldDB" id="A0AAD4WIX2"/>
<evidence type="ECO:0000313" key="1">
    <source>
        <dbReference type="EMBL" id="KAI5343976.1"/>
    </source>
</evidence>
<comment type="caution">
    <text evidence="1">The sequence shown here is derived from an EMBL/GenBank/DDBJ whole genome shotgun (WGS) entry which is preliminary data.</text>
</comment>
<gene>
    <name evidence="1" type="ORF">L3X38_011853</name>
</gene>
<reference evidence="1 2" key="1">
    <citation type="journal article" date="2022" name="G3 (Bethesda)">
        <title>Whole-genome sequence and methylome profiling of the almond [Prunus dulcis (Mill.) D.A. Webb] cultivar 'Nonpareil'.</title>
        <authorList>
            <person name="D'Amico-Willman K.M."/>
            <person name="Ouma W.Z."/>
            <person name="Meulia T."/>
            <person name="Sideli G.M."/>
            <person name="Gradziel T.M."/>
            <person name="Fresnedo-Ramirez J."/>
        </authorList>
    </citation>
    <scope>NUCLEOTIDE SEQUENCE [LARGE SCALE GENOMIC DNA]</scope>
    <source>
        <strain evidence="1">Clone GOH B32 T37-40</strain>
    </source>
</reference>
<sequence>MSSPKNRAQTSSSVPPAYITGAGVDKHAIEVRSKLHLFAQNVLDKNVLHLFENTLVLEPHRFGSVPTEMAELFKEDTEAPLCFQSSFRRFHFFYI</sequence>
<keyword evidence="2" id="KW-1185">Reference proteome</keyword>
<organism evidence="1 2">
    <name type="scientific">Prunus dulcis</name>
    <name type="common">Almond</name>
    <name type="synonym">Amygdalus dulcis</name>
    <dbReference type="NCBI Taxonomy" id="3755"/>
    <lineage>
        <taxon>Eukaryota</taxon>
        <taxon>Viridiplantae</taxon>
        <taxon>Streptophyta</taxon>
        <taxon>Embryophyta</taxon>
        <taxon>Tracheophyta</taxon>
        <taxon>Spermatophyta</taxon>
        <taxon>Magnoliopsida</taxon>
        <taxon>eudicotyledons</taxon>
        <taxon>Gunneridae</taxon>
        <taxon>Pentapetalae</taxon>
        <taxon>rosids</taxon>
        <taxon>fabids</taxon>
        <taxon>Rosales</taxon>
        <taxon>Rosaceae</taxon>
        <taxon>Amygdaloideae</taxon>
        <taxon>Amygdaleae</taxon>
        <taxon>Prunus</taxon>
    </lineage>
</organism>
<dbReference type="Proteomes" id="UP001054821">
    <property type="component" value="Chromosome 2"/>
</dbReference>
<accession>A0AAD4WIX2</accession>
<dbReference type="EMBL" id="JAJFAZ020000002">
    <property type="protein sequence ID" value="KAI5343976.1"/>
    <property type="molecule type" value="Genomic_DNA"/>
</dbReference>
<name>A0AAD4WIX2_PRUDU</name>
<protein>
    <submittedName>
        <fullName evidence="1">Uncharacterized protein</fullName>
    </submittedName>
</protein>
<proteinExistence type="predicted"/>